<dbReference type="Gene3D" id="3.40.30.10">
    <property type="entry name" value="Glutaredoxin"/>
    <property type="match status" value="1"/>
</dbReference>
<dbReference type="RefSeq" id="WP_169254522.1">
    <property type="nucleotide sequence ID" value="NZ_WTVN01000002.1"/>
</dbReference>
<dbReference type="InterPro" id="IPR017937">
    <property type="entry name" value="Thioredoxin_CS"/>
</dbReference>
<dbReference type="EMBL" id="WTVN01000002">
    <property type="protein sequence ID" value="NMG42607.1"/>
    <property type="molecule type" value="Genomic_DNA"/>
</dbReference>
<dbReference type="InterPro" id="IPR036249">
    <property type="entry name" value="Thioredoxin-like_sf"/>
</dbReference>
<dbReference type="SUPFAM" id="SSF52833">
    <property type="entry name" value="Thioredoxin-like"/>
    <property type="match status" value="1"/>
</dbReference>
<accession>A0ABX1PV84</accession>
<protein>
    <recommendedName>
        <fullName evidence="5">Thioredoxin domain-containing protein</fullName>
    </recommendedName>
</protein>
<evidence type="ECO:0008006" key="5">
    <source>
        <dbReference type="Google" id="ProtNLM"/>
    </source>
</evidence>
<feature type="chain" id="PRO_5046600396" description="Thioredoxin domain-containing protein" evidence="2">
    <location>
        <begin position="40"/>
        <end position="172"/>
    </location>
</feature>
<dbReference type="PROSITE" id="PS00194">
    <property type="entry name" value="THIOREDOXIN_1"/>
    <property type="match status" value="1"/>
</dbReference>
<name>A0ABX1PV84_9RHOO</name>
<keyword evidence="4" id="KW-1185">Reference proteome</keyword>
<evidence type="ECO:0000256" key="1">
    <source>
        <dbReference type="ARBA" id="ARBA00023284"/>
    </source>
</evidence>
<sequence length="172" mass="17736">MAGAGSGGFPRGDTRAVRLSRHARRAFVLVAALAGTAFAASDLAELGAARSAVRAADGQPAVVVLWTPGCLACRKSLAELERFTAIAAPDGVAVRTLVPAAQHADARRLLAERGISLHLAAADDQLDTASQRLLLDSALAYAIDREGRVVATRGGLLAVRVLQGLAHAARSQ</sequence>
<evidence type="ECO:0000313" key="4">
    <source>
        <dbReference type="Proteomes" id="UP000623795"/>
    </source>
</evidence>
<proteinExistence type="predicted"/>
<evidence type="ECO:0000256" key="2">
    <source>
        <dbReference type="SAM" id="SignalP"/>
    </source>
</evidence>
<keyword evidence="2" id="KW-0732">Signal</keyword>
<gene>
    <name evidence="3" type="ORF">GPA22_02505</name>
</gene>
<feature type="signal peptide" evidence="2">
    <location>
        <begin position="1"/>
        <end position="39"/>
    </location>
</feature>
<reference evidence="3 4" key="1">
    <citation type="submission" date="2019-12" db="EMBL/GenBank/DDBJ databases">
        <title>Comparative genomics gives insights into the taxonomy of the Azoarcus-Aromatoleum group and reveals separate origins of nif in the plant-associated Azoarcus and non-plant-associated Aromatoleum sub-groups.</title>
        <authorList>
            <person name="Lafos M."/>
            <person name="Maluk M."/>
            <person name="Batista M."/>
            <person name="Junghare M."/>
            <person name="Carmona M."/>
            <person name="Faoro H."/>
            <person name="Cruz L.M."/>
            <person name="Battistoni F."/>
            <person name="De Souza E."/>
            <person name="Pedrosa F."/>
            <person name="Chen W.-M."/>
            <person name="Poole P.S."/>
            <person name="Dixon R.A."/>
            <person name="James E.K."/>
        </authorList>
    </citation>
    <scope>NUCLEOTIDE SEQUENCE [LARGE SCALE GENOMIC DNA]</scope>
    <source>
        <strain evidence="3 4">Td21</strain>
    </source>
</reference>
<keyword evidence="1" id="KW-0676">Redox-active center</keyword>
<dbReference type="Proteomes" id="UP000623795">
    <property type="component" value="Unassembled WGS sequence"/>
</dbReference>
<evidence type="ECO:0000313" key="3">
    <source>
        <dbReference type="EMBL" id="NMG42607.1"/>
    </source>
</evidence>
<organism evidence="3 4">
    <name type="scientific">Aromatoleum toluvorans</name>
    <dbReference type="NCBI Taxonomy" id="92002"/>
    <lineage>
        <taxon>Bacteria</taxon>
        <taxon>Pseudomonadati</taxon>
        <taxon>Pseudomonadota</taxon>
        <taxon>Betaproteobacteria</taxon>
        <taxon>Rhodocyclales</taxon>
        <taxon>Rhodocyclaceae</taxon>
        <taxon>Aromatoleum</taxon>
    </lineage>
</organism>
<comment type="caution">
    <text evidence="3">The sequence shown here is derived from an EMBL/GenBank/DDBJ whole genome shotgun (WGS) entry which is preliminary data.</text>
</comment>